<reference evidence="2 3" key="1">
    <citation type="submission" date="2013-09" db="EMBL/GenBank/DDBJ databases">
        <authorList>
            <person name="Zeng Z."/>
            <person name="Chen C."/>
        </authorList>
    </citation>
    <scope>NUCLEOTIDE SEQUENCE [LARGE SCALE GENOMIC DNA]</scope>
    <source>
        <strain evidence="2 3">GH29-5</strain>
    </source>
</reference>
<dbReference type="Proteomes" id="UP000030121">
    <property type="component" value="Unassembled WGS sequence"/>
</dbReference>
<evidence type="ECO:0000313" key="2">
    <source>
        <dbReference type="EMBL" id="KGO90008.1"/>
    </source>
</evidence>
<keyword evidence="3" id="KW-1185">Reference proteome</keyword>
<dbReference type="OrthoDB" id="10730at2"/>
<dbReference type="Gene3D" id="3.20.20.70">
    <property type="entry name" value="Aldolase class I"/>
    <property type="match status" value="1"/>
</dbReference>
<dbReference type="InterPro" id="IPR017853">
    <property type="entry name" value="GH"/>
</dbReference>
<dbReference type="PANTHER" id="PTHR35882">
    <property type="entry name" value="PELA"/>
    <property type="match status" value="1"/>
</dbReference>
<dbReference type="EMBL" id="JRLW01000004">
    <property type="protein sequence ID" value="KGO90008.1"/>
    <property type="molecule type" value="Genomic_DNA"/>
</dbReference>
<gene>
    <name evidence="2" type="ORF">Q764_05205</name>
</gene>
<feature type="domain" description="Glycoside-hydrolase family GH114 TIM-barrel" evidence="1">
    <location>
        <begin position="41"/>
        <end position="261"/>
    </location>
</feature>
<name>A0A0A2MEY2_9FLAO</name>
<protein>
    <recommendedName>
        <fullName evidence="1">Glycoside-hydrolase family GH114 TIM-barrel domain-containing protein</fullName>
    </recommendedName>
</protein>
<dbReference type="STRING" id="1121899.GCA_000430025_01337"/>
<proteinExistence type="predicted"/>
<dbReference type="AlphaFoldDB" id="A0A0A2MEY2"/>
<dbReference type="SUPFAM" id="SSF51445">
    <property type="entry name" value="(Trans)glycosidases"/>
    <property type="match status" value="1"/>
</dbReference>
<dbReference type="eggNOG" id="COG3868">
    <property type="taxonomic scope" value="Bacteria"/>
</dbReference>
<evidence type="ECO:0000259" key="1">
    <source>
        <dbReference type="Pfam" id="PF03537"/>
    </source>
</evidence>
<accession>A0A0A2MEY2</accession>
<evidence type="ECO:0000313" key="3">
    <source>
        <dbReference type="Proteomes" id="UP000030121"/>
    </source>
</evidence>
<dbReference type="InterPro" id="IPR013785">
    <property type="entry name" value="Aldolase_TIM"/>
</dbReference>
<comment type="caution">
    <text evidence="2">The sequence shown here is derived from an EMBL/GenBank/DDBJ whole genome shotgun (WGS) entry which is preliminary data.</text>
</comment>
<sequence length="269" mass="31193">MRHIRLFFLVFPSIIGFGMANNNVVQSDIFFCYGKLNPLDVKGYSYVVIESKNYTIPDVKKFKKLNGKVLAYISLGEVNSQAKHYNSLKNNTIGKNENWDSYYLDLKASGTSQILFTIIDQILADGYDGLFLDNIDNFCSFGFQKDQKEEVLQFMADLDARYPNHTFIQNAGLELLEKTFRLVDAIVVESVATDFTFDDNVYKLRSQAEYDKYIRQLQQIRRKYKLPVILVEYADTRALYDQIIRRIDRTGFLYFIGSIDLQGIPKFSE</sequence>
<dbReference type="Pfam" id="PF03537">
    <property type="entry name" value="Glyco_hydro_114"/>
    <property type="match status" value="1"/>
</dbReference>
<organism evidence="2 3">
    <name type="scientific">Flavobacterium suncheonense GH29-5 = DSM 17707</name>
    <dbReference type="NCBI Taxonomy" id="1121899"/>
    <lineage>
        <taxon>Bacteria</taxon>
        <taxon>Pseudomonadati</taxon>
        <taxon>Bacteroidota</taxon>
        <taxon>Flavobacteriia</taxon>
        <taxon>Flavobacteriales</taxon>
        <taxon>Flavobacteriaceae</taxon>
        <taxon>Flavobacterium</taxon>
    </lineage>
</organism>
<dbReference type="InterPro" id="IPR004352">
    <property type="entry name" value="GH114_TIM-barrel"/>
</dbReference>
<dbReference type="PANTHER" id="PTHR35882:SF2">
    <property type="entry name" value="PELA"/>
    <property type="match status" value="1"/>
</dbReference>